<feature type="region of interest" description="Disordered" evidence="38">
    <location>
        <begin position="985"/>
        <end position="1009"/>
    </location>
</feature>
<dbReference type="InterPro" id="IPR043502">
    <property type="entry name" value="DNA/RNA_pol_sf"/>
</dbReference>
<keyword evidence="23" id="KW-0788">Thiol protease</keyword>
<evidence type="ECO:0000256" key="24">
    <source>
        <dbReference type="ARBA" id="ARBA00022840"/>
    </source>
</evidence>
<dbReference type="GO" id="GO:0015267">
    <property type="term" value="F:channel activity"/>
    <property type="evidence" value="ECO:0007669"/>
    <property type="project" value="UniProtKB-KW"/>
</dbReference>
<keyword evidence="33" id="KW-1160">Virus entry into host cell</keyword>
<dbReference type="Pfam" id="PF00548">
    <property type="entry name" value="Peptidase_C3"/>
    <property type="match status" value="1"/>
</dbReference>
<comment type="function">
    <text evidence="1">VP0 precursor is a component of immature procapsids.</text>
</comment>
<evidence type="ECO:0000256" key="35">
    <source>
        <dbReference type="ARBA" id="ARBA00033716"/>
    </source>
</evidence>
<evidence type="ECO:0000256" key="10">
    <source>
        <dbReference type="ARBA" id="ARBA00022553"/>
    </source>
</evidence>
<dbReference type="InterPro" id="IPR014759">
    <property type="entry name" value="Helicase_SF3_ssRNA_vir"/>
</dbReference>
<dbReference type="GO" id="GO:0039618">
    <property type="term" value="C:T=pseudo3 icosahedral viral capsid"/>
    <property type="evidence" value="ECO:0007669"/>
    <property type="project" value="UniProtKB-KW"/>
</dbReference>
<feature type="region of interest" description="Disordered" evidence="38">
    <location>
        <begin position="639"/>
        <end position="658"/>
    </location>
</feature>
<dbReference type="GO" id="GO:0005198">
    <property type="term" value="F:structural molecule activity"/>
    <property type="evidence" value="ECO:0007669"/>
    <property type="project" value="InterPro"/>
</dbReference>
<evidence type="ECO:0000256" key="16">
    <source>
        <dbReference type="ARBA" id="ARBA00022695"/>
    </source>
</evidence>
<evidence type="ECO:0000256" key="32">
    <source>
        <dbReference type="ARBA" id="ARBA00023288"/>
    </source>
</evidence>
<evidence type="ECO:0000256" key="22">
    <source>
        <dbReference type="ARBA" id="ARBA00022806"/>
    </source>
</evidence>
<evidence type="ECO:0000256" key="29">
    <source>
        <dbReference type="ARBA" id="ARBA00023065"/>
    </source>
</evidence>
<dbReference type="Pfam" id="PF08935">
    <property type="entry name" value="VP4_2"/>
    <property type="match status" value="1"/>
</dbReference>
<keyword evidence="11" id="KW-0167">Capsid protein</keyword>
<keyword evidence="14" id="KW-0645">Protease</keyword>
<dbReference type="InterPro" id="IPR009003">
    <property type="entry name" value="Peptidase_S1_PA"/>
</dbReference>
<evidence type="ECO:0000256" key="18">
    <source>
        <dbReference type="ARBA" id="ARBA00022707"/>
    </source>
</evidence>
<keyword evidence="19" id="KW-0547">Nucleotide-binding</keyword>
<dbReference type="GO" id="GO:0039694">
    <property type="term" value="P:viral RNA genome replication"/>
    <property type="evidence" value="ECO:0007669"/>
    <property type="project" value="InterPro"/>
</dbReference>
<dbReference type="InterPro" id="IPR007094">
    <property type="entry name" value="RNA-dir_pol_PSvirus"/>
</dbReference>
<dbReference type="GO" id="GO:0042025">
    <property type="term" value="C:host cell nucleus"/>
    <property type="evidence" value="ECO:0007669"/>
    <property type="project" value="UniProtKB-SubCell"/>
</dbReference>
<evidence type="ECO:0000256" key="7">
    <source>
        <dbReference type="ARBA" id="ARBA00022484"/>
    </source>
</evidence>
<dbReference type="PROSITE" id="PS50507">
    <property type="entry name" value="RDRP_SSRNA_POS"/>
    <property type="match status" value="1"/>
</dbReference>
<dbReference type="CDD" id="cd00205">
    <property type="entry name" value="rhv_like"/>
    <property type="match status" value="3"/>
</dbReference>
<dbReference type="InterPro" id="IPR037080">
    <property type="entry name" value="Capsid_VP4_sf_Picornavirus"/>
</dbReference>
<evidence type="ECO:0000256" key="21">
    <source>
        <dbReference type="ARBA" id="ARBA00022804"/>
    </source>
</evidence>
<dbReference type="GO" id="GO:0005524">
    <property type="term" value="F:ATP binding"/>
    <property type="evidence" value="ECO:0007669"/>
    <property type="project" value="UniProtKB-KW"/>
</dbReference>
<evidence type="ECO:0000256" key="38">
    <source>
        <dbReference type="SAM" id="MobiDB-lite"/>
    </source>
</evidence>
<comment type="subcellular location">
    <subcellularLocation>
        <location evidence="2">Host cytoplasmic vesicle membrane</location>
        <topology evidence="2">Peripheral membrane protein</topology>
        <orientation evidence="2">Cytoplasmic side</orientation>
    </subcellularLocation>
    <subcellularLocation>
        <location evidence="3">Host nucleus</location>
        <location evidence="3">Host nucleolus</location>
    </subcellularLocation>
    <subcellularLocation>
        <location evidence="4">Virion</location>
    </subcellularLocation>
</comment>
<evidence type="ECO:0000256" key="30">
    <source>
        <dbReference type="ARBA" id="ARBA00023136"/>
    </source>
</evidence>
<dbReference type="InterPro" id="IPR000199">
    <property type="entry name" value="Peptidase_C3A/C3B_picornavir"/>
</dbReference>
<dbReference type="GO" id="GO:0044162">
    <property type="term" value="C:host cell cytoplasmic vesicle membrane"/>
    <property type="evidence" value="ECO:0007669"/>
    <property type="project" value="UniProtKB-SubCell"/>
</dbReference>
<evidence type="ECO:0000256" key="23">
    <source>
        <dbReference type="ARBA" id="ARBA00022807"/>
    </source>
</evidence>
<keyword evidence="8" id="KW-1036">Host cytoplasmic vesicle</keyword>
<keyword evidence="31" id="KW-1035">Host cytoplasm</keyword>
<dbReference type="InterPro" id="IPR015031">
    <property type="entry name" value="Capsid_VP4_Picornavir"/>
</dbReference>
<keyword evidence="15" id="KW-0808">Transferase</keyword>
<dbReference type="GO" id="GO:0019062">
    <property type="term" value="P:virion attachment to host cell"/>
    <property type="evidence" value="ECO:0007669"/>
    <property type="project" value="UniProtKB-KW"/>
</dbReference>
<dbReference type="SUPFAM" id="SSF56672">
    <property type="entry name" value="DNA/RNA polymerases"/>
    <property type="match status" value="1"/>
</dbReference>
<feature type="domain" description="Peptidase C3" evidence="41">
    <location>
        <begin position="1580"/>
        <end position="1776"/>
    </location>
</feature>
<evidence type="ECO:0000256" key="25">
    <source>
        <dbReference type="ARBA" id="ARBA00022844"/>
    </source>
</evidence>
<dbReference type="Pfam" id="PF00910">
    <property type="entry name" value="RNA_helicase"/>
    <property type="match status" value="1"/>
</dbReference>
<dbReference type="InterPro" id="IPR044067">
    <property type="entry name" value="PCV_3C_PRO"/>
</dbReference>
<evidence type="ECO:0000256" key="6">
    <source>
        <dbReference type="ARBA" id="ARBA00022448"/>
    </source>
</evidence>
<keyword evidence="27" id="KW-0693">Viral RNA replication</keyword>
<keyword evidence="6" id="KW-0813">Transport</keyword>
<feature type="compositionally biased region" description="Polar residues" evidence="38">
    <location>
        <begin position="639"/>
        <end position="650"/>
    </location>
</feature>
<keyword evidence="29" id="KW-0406">Ion transport</keyword>
<keyword evidence="34" id="KW-0407">Ion channel</keyword>
<dbReference type="Gene3D" id="4.10.880.10">
    <property type="entry name" value="Poliovirus 3D polymerase Domain 1 (Nucleotidyltransferase)"/>
    <property type="match status" value="1"/>
</dbReference>
<dbReference type="GO" id="GO:0006351">
    <property type="term" value="P:DNA-templated transcription"/>
    <property type="evidence" value="ECO:0007669"/>
    <property type="project" value="InterPro"/>
</dbReference>
<dbReference type="Gene3D" id="1.20.960.20">
    <property type="match status" value="1"/>
</dbReference>
<keyword evidence="26" id="KW-1043">Host membrane</keyword>
<evidence type="ECO:0000256" key="15">
    <source>
        <dbReference type="ARBA" id="ARBA00022679"/>
    </source>
</evidence>
<evidence type="ECO:0000256" key="11">
    <source>
        <dbReference type="ARBA" id="ARBA00022561"/>
    </source>
</evidence>
<dbReference type="GO" id="GO:0006508">
    <property type="term" value="P:proteolysis"/>
    <property type="evidence" value="ECO:0007669"/>
    <property type="project" value="UniProtKB-KW"/>
</dbReference>
<dbReference type="SUPFAM" id="SSF50494">
    <property type="entry name" value="Trypsin-like serine proteases"/>
    <property type="match status" value="1"/>
</dbReference>
<evidence type="ECO:0000256" key="12">
    <source>
        <dbReference type="ARBA" id="ARBA00022562"/>
    </source>
</evidence>
<keyword evidence="24" id="KW-0067">ATP-binding</keyword>
<dbReference type="SUPFAM" id="SSF52540">
    <property type="entry name" value="P-loop containing nucleoside triphosphate hydrolases"/>
    <property type="match status" value="1"/>
</dbReference>
<name>A0AA49Q8M4_9PICO</name>
<dbReference type="GO" id="GO:0046718">
    <property type="term" value="P:symbiont entry into host cell"/>
    <property type="evidence" value="ECO:0007669"/>
    <property type="project" value="UniProtKB-KW"/>
</dbReference>
<keyword evidence="18" id="KW-0519">Myristate</keyword>
<dbReference type="InterPro" id="IPR043504">
    <property type="entry name" value="Peptidase_S1_PA_chymotrypsin"/>
</dbReference>
<evidence type="ECO:0000313" key="42">
    <source>
        <dbReference type="EMBL" id="WKY18083.1"/>
    </source>
</evidence>
<dbReference type="InterPro" id="IPR004004">
    <property type="entry name" value="Helic/Pol/Pept_Calicivir-typ"/>
</dbReference>
<dbReference type="PROSITE" id="PS51218">
    <property type="entry name" value="SF3_HELICASE_2"/>
    <property type="match status" value="1"/>
</dbReference>
<dbReference type="InterPro" id="IPR001676">
    <property type="entry name" value="Picornavirus_capsid"/>
</dbReference>
<sequence length="2242" mass="251228">MVTIVVVWYSFIVARKAFCSLQRIFHNGFSVYQANTTAVNMEIPTMDFDLPSGIWNEEADFELDVESTMLLDGQTPEEFFFEFQGPGQSKQESGNTNNSGNHGVINYNFYNQQWQNSVDLEHAMENNATAYGGAGGGDSTHTTNRTENLLLSGLQTVSNILPLLADGLTEDFENSDRVSKTQAGASTLVTQHYAGCLTYPRPKVKLAITSAADQPTTAGPAVDRFITVDVGVWAISTEVYSGWYLPLPWVALTRNTPFASLGRRHFLLNCGWHIQVQVNSTRFHGGALLVAMVPQFVINYQSTLSAGKFTGQIDTPDFNLQSMFVYPHQILNPRTNSSCEIEVPYANVTPGCDPKEQAPWTLVVMVISPLSYGQGATPTLDIVASIRPVEAHFHGIRQTNALFQGLPKIRNESSSYSFCSTQPHSAEPDYGAMVRSSPRFLPAKIVDLLQISQIPTLTYKRAISFQQVAPNEALLTLNVSLSATDLINTSIETVSRGFAQYRGSILIRMVFVGNQMQNVRYVASYTPPGADPPDTLEEAMDGVYTIYDTGLNSSSDFVIPYISTTDFRYCNSDQAYDVAVAGYFTIWQLTNLAVPPGSPATAELLVLAATGADFEWRCPTTPYLGLQGEDTQITPAETGATPQVTAGNTNEKAEPIPYGPKRLSHSATRFWFDRFFLVDTVSVVSKQSTESTRYVLSWEALTKNIPEVRWFTHATYLRFELELAVKTWNADAVDIEMVFYPVGSVVPTGQTNWNSAQAPIAMRATGACPRWAWNTKSTPVFTTRIPFTTPASVFANTYSGWSSWDHTQATFGKTPGLNSFGTLQMTNTSGNSVVCYISARFVDIELYCPRPGQYLNPPPPQSRGATNFSLLKLAGDVEMNPGPPILSVARKLDPDLDQMFKKFEAMQESFKKLTDFAQWINVFSDIDKRKWFKRIMKFLSYAVILSRARHDPLLAAATAFLLSGDWLSRLCVKIYKWLQGHCRTQPPPFPTSDDNPDDKGKGSKKQSTSGSFSLLDVFRDKTQPLSVNSGDIKPKIEDVPLIDLANMGPKIDYPGSHNPFGESLADKLVHENEKLVAEAQAEYARRSANPFEDADVEPEKLFNKFKRFFSKTPKMEGPILSEINQVLVLCRNAQWLAQQLQKVLDWLGIWKQQEEDASEERFRERMQVYPQMMEQYEQYKNSPRHQKWADCKKWFDEMRKLAVLHDPKLVNLFPNMASIPHENSRQEPILIVLRGKPGQGKSVAASMLAQMFAHSLSGKPDYYSYNSSTNYFDGYQQQPVVLIDDLGQDPAGTDFSVFCQMISTTPFLPNMASLNDKGIKFKSDVIIATTNLPEFKPVTIADPGALQRRINFDFEVEAGQSYKTKTGTLDLAKALEPTGCSAPLHMVKADIHLFSSACLKFKDRMARCECSLVEVYDRVMNSHKRRNDLANKLVEIFNFQGPKEHDPRQYNDKYPVPAPRRKDVEKWCDLAIAQDPHDDEVLSFLRRHCDHALFGAYLRRFYGAGPDPLKPPNKYNLRKTLDMISIVTQVLALVLMLMSLGIVIWQLFNMEGAYSGNAVVRDKKKPNGLKVIDIASLQGPMNFDLEKSLLARNIVTLHCRRKDGSEFETGALAVRGRLVVMNFHLWNDATHLQLDGEWMPRDTIPAVRPAANGIPTELVFMNWAKTPGRQFRDITTYFPRSGEGHFKLSPAARVTGICGHMQPSFMFQAESLGTAESAKTWESVVPMVLKYKAQTAPGFCGSVIVVDNGIWKKVFGLHCAGAHGVGMAAIISREVIDAISQLADFQGRIHSAKDHQYVYTPHKTQLYPTVACDDATTVEPAALSPNDKRLEKPEDFKKTILAKHVGDRTDGPLAMIRGARFYARLVRAKCGQVNERLSLHEAVFGTDNLDPMDQTRSPGWPYIGTKRRPDLLWQTDEGLDMDPVLRAELMLMMEGNFSHHKFVTFLKDELRDKEKVKQGKTRVIDIASYGHAIMGRVLFGRLAAAMHAHNGVDLGSAVGTNPDIDWTRYAAEFKYKNFVDVDYSGFDATHSTFSFQCLKIFLQELGFDDVALKYVDSLCDSTHIWDDEIFKISGGLPSGCSCTSIFNTILNNIVVRSLVPEVYDGEFQILAYGDDLVLCSQETFPVEKYKEIVEEMTNYRITPASKSGTFEWTDLSGVVFLKRYFYKDGLLVRPVMTYKNLHNILSWARAGTVQEKLLSVARLAQHRGEQDYKALMEPFESCGYFVPSFDDLELEFFSLFFG</sequence>
<evidence type="ECO:0000256" key="31">
    <source>
        <dbReference type="ARBA" id="ARBA00023200"/>
    </source>
</evidence>
<protein>
    <recommendedName>
        <fullName evidence="5">Genome polyprotein</fullName>
    </recommendedName>
</protein>
<evidence type="ECO:0000256" key="9">
    <source>
        <dbReference type="ARBA" id="ARBA00022520"/>
    </source>
</evidence>
<keyword evidence="21" id="KW-1161">Viral attachment to host cell</keyword>
<dbReference type="Gene3D" id="4.10.90.10">
    <property type="entry name" value="Capsid protein VP4 superfamily, Picornavirus"/>
    <property type="match status" value="1"/>
</dbReference>
<keyword evidence="22" id="KW-0347">Helicase</keyword>
<evidence type="ECO:0000256" key="5">
    <source>
        <dbReference type="ARBA" id="ARBA00020107"/>
    </source>
</evidence>
<keyword evidence="16" id="KW-0548">Nucleotidyltransferase</keyword>
<dbReference type="CDD" id="cd23193">
    <property type="entry name" value="ps-ssRNA_Picornaviridae"/>
    <property type="match status" value="1"/>
</dbReference>
<dbReference type="InterPro" id="IPR029053">
    <property type="entry name" value="Viral_coat"/>
</dbReference>
<evidence type="ECO:0000256" key="17">
    <source>
        <dbReference type="ARBA" id="ARBA00022706"/>
    </source>
</evidence>
<dbReference type="InterPro" id="IPR001205">
    <property type="entry name" value="RNA-dir_pol_C"/>
</dbReference>
<keyword evidence="30" id="KW-0472">Membrane</keyword>
<dbReference type="InterPro" id="IPR033703">
    <property type="entry name" value="Rhv-like"/>
</dbReference>
<proteinExistence type="predicted"/>
<dbReference type="EMBL" id="OQ790151">
    <property type="protein sequence ID" value="WKY18083.1"/>
    <property type="molecule type" value="Genomic_RNA"/>
</dbReference>
<dbReference type="PRINTS" id="PR00918">
    <property type="entry name" value="CALICVIRUSNS"/>
</dbReference>
<keyword evidence="25" id="KW-0946">Virion</keyword>
<evidence type="ECO:0000256" key="34">
    <source>
        <dbReference type="ARBA" id="ARBA00023303"/>
    </source>
</evidence>
<reference evidence="42" key="1">
    <citation type="submission" date="2023-04" db="EMBL/GenBank/DDBJ databases">
        <authorList>
            <person name="Zhang X.G."/>
            <person name="Huang J.W."/>
        </authorList>
    </citation>
    <scope>NUCLEOTIDE SEQUENCE</scope>
    <source>
        <strain evidence="42">BoHuV-DH-2022</strain>
    </source>
</reference>
<keyword evidence="28" id="KW-1182">Viral ion channel</keyword>
<feature type="domain" description="SF3 helicase" evidence="40">
    <location>
        <begin position="1207"/>
        <end position="1371"/>
    </location>
</feature>
<evidence type="ECO:0000256" key="28">
    <source>
        <dbReference type="ARBA" id="ARBA00023039"/>
    </source>
</evidence>
<accession>A0AA49Q8M4</accession>
<evidence type="ECO:0000259" key="41">
    <source>
        <dbReference type="PROSITE" id="PS51874"/>
    </source>
</evidence>
<dbReference type="Gene3D" id="2.40.10.10">
    <property type="entry name" value="Trypsin-like serine proteases"/>
    <property type="match status" value="1"/>
</dbReference>
<dbReference type="PROSITE" id="PS51874">
    <property type="entry name" value="PCV_3C_PRO"/>
    <property type="match status" value="1"/>
</dbReference>
<evidence type="ECO:0000259" key="40">
    <source>
        <dbReference type="PROSITE" id="PS51218"/>
    </source>
</evidence>
<evidence type="ECO:0000256" key="19">
    <source>
        <dbReference type="ARBA" id="ARBA00022741"/>
    </source>
</evidence>
<dbReference type="InterPro" id="IPR043128">
    <property type="entry name" value="Rev_trsase/Diguanyl_cyclase"/>
</dbReference>
<keyword evidence="7" id="KW-0696">RNA-directed RNA polymerase</keyword>
<keyword evidence="17" id="KW-1143">T=pseudo3 icosahedral capsid protein</keyword>
<evidence type="ECO:0000256" key="26">
    <source>
        <dbReference type="ARBA" id="ARBA00022870"/>
    </source>
</evidence>
<evidence type="ECO:0000256" key="14">
    <source>
        <dbReference type="ARBA" id="ARBA00022670"/>
    </source>
</evidence>
<evidence type="ECO:0000256" key="33">
    <source>
        <dbReference type="ARBA" id="ARBA00023296"/>
    </source>
</evidence>
<feature type="domain" description="RdRp catalytic" evidence="39">
    <location>
        <begin position="2016"/>
        <end position="2128"/>
    </location>
</feature>
<dbReference type="Pfam" id="PF22663">
    <property type="entry name" value="Rhv_5"/>
    <property type="match status" value="1"/>
</dbReference>
<evidence type="ECO:0000256" key="4">
    <source>
        <dbReference type="ARBA" id="ARBA00004328"/>
    </source>
</evidence>
<evidence type="ECO:0000256" key="27">
    <source>
        <dbReference type="ARBA" id="ARBA00022953"/>
    </source>
</evidence>
<evidence type="ECO:0000256" key="20">
    <source>
        <dbReference type="ARBA" id="ARBA00022801"/>
    </source>
</evidence>
<evidence type="ECO:0000256" key="3">
    <source>
        <dbReference type="ARBA" id="ARBA00004307"/>
    </source>
</evidence>
<comment type="function">
    <text evidence="36">Replicates the genomic and antigenomic RNAs by recognizing replications specific signals. Performs VPg uridylylation.</text>
</comment>
<keyword evidence="20" id="KW-0378">Hydrolase</keyword>
<dbReference type="Pfam" id="PF00680">
    <property type="entry name" value="RdRP_1"/>
    <property type="match status" value="1"/>
</dbReference>
<dbReference type="Pfam" id="PF00073">
    <property type="entry name" value="Rhv"/>
    <property type="match status" value="2"/>
</dbReference>
<evidence type="ECO:0000256" key="1">
    <source>
        <dbReference type="ARBA" id="ARBA00002982"/>
    </source>
</evidence>
<evidence type="ECO:0000259" key="39">
    <source>
        <dbReference type="PROSITE" id="PS50507"/>
    </source>
</evidence>
<dbReference type="GO" id="GO:0034220">
    <property type="term" value="P:monoatomic ion transmembrane transport"/>
    <property type="evidence" value="ECO:0007669"/>
    <property type="project" value="UniProtKB-KW"/>
</dbReference>
<comment type="function">
    <text evidence="35">Lies on the inner surface of the capsid shell. After binding to the host receptor, the capsid undergoes conformational changes. Capsid protein VP4 is released, capsid protein VP1 N-terminus is externalized, and together, they shape a pore in the host membrane through which the viral genome is translocated into the host cell cytoplasm. After genome has been released, the channel shrinks.</text>
</comment>
<keyword evidence="10" id="KW-0597">Phosphoprotein</keyword>
<keyword evidence="13" id="KW-0945">Host-virus interaction</keyword>
<dbReference type="GO" id="GO:0003968">
    <property type="term" value="F:RNA-directed RNA polymerase activity"/>
    <property type="evidence" value="ECO:0007669"/>
    <property type="project" value="UniProtKB-KW"/>
</dbReference>
<keyword evidence="9" id="KW-0191">Covalent protein-RNA linkage</keyword>
<keyword evidence="12" id="KW-1048">Host nucleus</keyword>
<evidence type="ECO:0000256" key="8">
    <source>
        <dbReference type="ARBA" id="ARBA00022488"/>
    </source>
</evidence>
<evidence type="ECO:0000256" key="37">
    <source>
        <dbReference type="ARBA" id="ARBA00047984"/>
    </source>
</evidence>
<evidence type="ECO:0000256" key="13">
    <source>
        <dbReference type="ARBA" id="ARBA00022581"/>
    </source>
</evidence>
<dbReference type="Gene3D" id="3.30.70.270">
    <property type="match status" value="1"/>
</dbReference>
<dbReference type="InterPro" id="IPR059138">
    <property type="entry name" value="Pico_VP1"/>
</dbReference>
<dbReference type="GO" id="GO:0003724">
    <property type="term" value="F:RNA helicase activity"/>
    <property type="evidence" value="ECO:0007669"/>
    <property type="project" value="InterPro"/>
</dbReference>
<keyword evidence="32" id="KW-0449">Lipoprotein</keyword>
<evidence type="ECO:0000256" key="2">
    <source>
        <dbReference type="ARBA" id="ARBA00004295"/>
    </source>
</evidence>
<comment type="catalytic activity">
    <reaction evidence="37">
        <text>ATP + H2O = ADP + phosphate + H(+)</text>
        <dbReference type="Rhea" id="RHEA:13065"/>
        <dbReference type="ChEBI" id="CHEBI:15377"/>
        <dbReference type="ChEBI" id="CHEBI:15378"/>
        <dbReference type="ChEBI" id="CHEBI:30616"/>
        <dbReference type="ChEBI" id="CHEBI:43474"/>
        <dbReference type="ChEBI" id="CHEBI:456216"/>
        <dbReference type="EC" id="3.6.4.13"/>
    </reaction>
</comment>
<evidence type="ECO:0000256" key="36">
    <source>
        <dbReference type="ARBA" id="ARBA00045446"/>
    </source>
</evidence>
<dbReference type="GO" id="GO:0004197">
    <property type="term" value="F:cysteine-type endopeptidase activity"/>
    <property type="evidence" value="ECO:0007669"/>
    <property type="project" value="InterPro"/>
</dbReference>
<dbReference type="InterPro" id="IPR027417">
    <property type="entry name" value="P-loop_NTPase"/>
</dbReference>
<dbReference type="Gene3D" id="2.60.120.20">
    <property type="match status" value="3"/>
</dbReference>
<dbReference type="SUPFAM" id="SSF88633">
    <property type="entry name" value="Positive stranded ssRNA viruses"/>
    <property type="match status" value="2"/>
</dbReference>
<dbReference type="GO" id="GO:0003723">
    <property type="term" value="F:RNA binding"/>
    <property type="evidence" value="ECO:0007669"/>
    <property type="project" value="InterPro"/>
</dbReference>
<organism evidence="42">
    <name type="scientific">Bovine hunnivirus</name>
    <dbReference type="NCBI Taxonomy" id="3023698"/>
    <lineage>
        <taxon>Viruses</taxon>
        <taxon>Riboviria</taxon>
        <taxon>Orthornavirae</taxon>
        <taxon>Pisuviricota</taxon>
        <taxon>Pisoniviricetes</taxon>
        <taxon>Picornavirales</taxon>
        <taxon>Picornaviridae</taxon>
        <taxon>Caphthovirinae</taxon>
        <taxon>Hunnivirus</taxon>
    </lineage>
</organism>
<dbReference type="InterPro" id="IPR000605">
    <property type="entry name" value="Helicase_SF3_ssDNA/RNA_vir"/>
</dbReference>